<proteinExistence type="predicted"/>
<organism evidence="2">
    <name type="scientific">Spongospora subterranea</name>
    <dbReference type="NCBI Taxonomy" id="70186"/>
    <lineage>
        <taxon>Eukaryota</taxon>
        <taxon>Sar</taxon>
        <taxon>Rhizaria</taxon>
        <taxon>Endomyxa</taxon>
        <taxon>Phytomyxea</taxon>
        <taxon>Plasmodiophorida</taxon>
        <taxon>Plasmodiophoridae</taxon>
        <taxon>Spongospora</taxon>
    </lineage>
</organism>
<feature type="compositionally biased region" description="Polar residues" evidence="1">
    <location>
        <begin position="78"/>
        <end position="97"/>
    </location>
</feature>
<dbReference type="EMBL" id="HACM01004590">
    <property type="protein sequence ID" value="CRZ05032.1"/>
    <property type="molecule type" value="Transcribed_RNA"/>
</dbReference>
<feature type="region of interest" description="Disordered" evidence="1">
    <location>
        <begin position="1"/>
        <end position="105"/>
    </location>
</feature>
<sequence>SQGGGAGGGAPKPSQGGGSGGGKPSPGGGSGSPKGSSGGPASGGAKGSSGGSATGKSSISNLSSSNQAKCNELGKQGASLQKQCNDLKSQGKGNSPDFNKKMSELTSVKGQIKQIAGSDFNVDSFVSDTHGGGGFDGGITQDKSSSVGGSSSVSVGKGSSSGTGASIKGSPSGTSNSGQGSSSGTSKTGQGSSSGTSNSDQGLSAGGGDNSKGLISGSDNSGTRSTSSAGGLASKASSSSQSSTKSQSSDTSSTKSSNGGKKIDVKNLSKDDQTQAQSIGEKASKLSDEVKLEISQGNGDSDLTKSKKKVIDASKSELSVLGHGDLDVDAYISSFSSGDNQVSLAASSSAKHSRKDVKNLDSSKQARSGTIAKKIVELSTEIDGEMGNMKSDSSVKIDRKRKEIGDAKKELQSIAGDDLDVEEFISSFSTTYKKTKDSSSGATNSTSSSGKQYSRRDVKDLSIDKQTSSKTIADNIARLSTEIENDKRGMHPSSELINDKEKDIEKLKTELKSIAGDDLDIDAFVSSQKESGGDNGASNSSSNSSSSGDNGASKGSSQLNSGSSAGNVLPSNAPSSSNHSTPSSSSASPQSPSANGISQNLLGGNDKVRQRLGRFAKLGPKENAAEAVKLLGQANMTDSEQKSALFIREEFTTWAVLALHEEQAGESGTEKYRKNKDGTFKAMDKYKALMSSLESGPVDLDDDSEKALDCKLFMISSLAKYVDL</sequence>
<feature type="compositionally biased region" description="Low complexity" evidence="1">
    <location>
        <begin position="536"/>
        <end position="595"/>
    </location>
</feature>
<dbReference type="AlphaFoldDB" id="A0A0H5QTH1"/>
<feature type="compositionally biased region" description="Low complexity" evidence="1">
    <location>
        <begin position="143"/>
        <end position="203"/>
    </location>
</feature>
<feature type="region of interest" description="Disordered" evidence="1">
    <location>
        <begin position="431"/>
        <end position="501"/>
    </location>
</feature>
<feature type="compositionally biased region" description="Low complexity" evidence="1">
    <location>
        <begin position="225"/>
        <end position="260"/>
    </location>
</feature>
<feature type="compositionally biased region" description="Low complexity" evidence="1">
    <location>
        <begin position="54"/>
        <end position="66"/>
    </location>
</feature>
<feature type="region of interest" description="Disordered" evidence="1">
    <location>
        <begin position="346"/>
        <end position="368"/>
    </location>
</feature>
<feature type="compositionally biased region" description="Basic and acidic residues" evidence="1">
    <location>
        <begin position="454"/>
        <end position="463"/>
    </location>
</feature>
<feature type="region of interest" description="Disordered" evidence="1">
    <location>
        <begin position="122"/>
        <end position="308"/>
    </location>
</feature>
<evidence type="ECO:0000256" key="1">
    <source>
        <dbReference type="SAM" id="MobiDB-lite"/>
    </source>
</evidence>
<name>A0A0H5QTH1_9EUKA</name>
<feature type="non-terminal residue" evidence="2">
    <location>
        <position position="1"/>
    </location>
</feature>
<accession>A0A0H5QTH1</accession>
<feature type="compositionally biased region" description="Basic and acidic residues" evidence="1">
    <location>
        <begin position="282"/>
        <end position="292"/>
    </location>
</feature>
<feature type="compositionally biased region" description="Low complexity" evidence="1">
    <location>
        <begin position="431"/>
        <end position="450"/>
    </location>
</feature>
<feature type="compositionally biased region" description="Gly residues" evidence="1">
    <location>
        <begin position="1"/>
        <end position="53"/>
    </location>
</feature>
<feature type="compositionally biased region" description="Basic and acidic residues" evidence="1">
    <location>
        <begin position="261"/>
        <end position="273"/>
    </location>
</feature>
<evidence type="ECO:0000313" key="2">
    <source>
        <dbReference type="EMBL" id="CRZ05032.1"/>
    </source>
</evidence>
<feature type="region of interest" description="Disordered" evidence="1">
    <location>
        <begin position="525"/>
        <end position="603"/>
    </location>
</feature>
<reference evidence="2" key="1">
    <citation type="submission" date="2015-04" db="EMBL/GenBank/DDBJ databases">
        <title>The genome sequence of the plant pathogenic Rhizarian Plasmodiophora brassicae reveals insights in its biotrophic life cycle and the origin of chitin synthesis.</title>
        <authorList>
            <person name="Schwelm A."/>
            <person name="Fogelqvist J."/>
            <person name="Knaust A."/>
            <person name="Julke S."/>
            <person name="Lilja T."/>
            <person name="Dhandapani V."/>
            <person name="Bonilla-Rosso G."/>
            <person name="Karlsson M."/>
            <person name="Shevchenko A."/>
            <person name="Choi S.R."/>
            <person name="Kim H.G."/>
            <person name="Park J.Y."/>
            <person name="Lim Y.P."/>
            <person name="Ludwig-Muller J."/>
            <person name="Dixelius C."/>
        </authorList>
    </citation>
    <scope>NUCLEOTIDE SEQUENCE</scope>
    <source>
        <tissue evidence="2">Potato root galls</tissue>
    </source>
</reference>
<protein>
    <submittedName>
        <fullName evidence="2">Uncharacterized protein</fullName>
    </submittedName>
</protein>